<comment type="caution">
    <text evidence="2">The sequence shown here is derived from an EMBL/GenBank/DDBJ whole genome shotgun (WGS) entry which is preliminary data.</text>
</comment>
<dbReference type="AlphaFoldDB" id="A0A4C1VWM8"/>
<evidence type="ECO:0000313" key="2">
    <source>
        <dbReference type="EMBL" id="GBP42629.1"/>
    </source>
</evidence>
<reference evidence="2 3" key="1">
    <citation type="journal article" date="2019" name="Commun. Biol.">
        <title>The bagworm genome reveals a unique fibroin gene that provides high tensile strength.</title>
        <authorList>
            <person name="Kono N."/>
            <person name="Nakamura H."/>
            <person name="Ohtoshi R."/>
            <person name="Tomita M."/>
            <person name="Numata K."/>
            <person name="Arakawa K."/>
        </authorList>
    </citation>
    <scope>NUCLEOTIDE SEQUENCE [LARGE SCALE GENOMIC DNA]</scope>
</reference>
<dbReference type="EMBL" id="BGZK01000421">
    <property type="protein sequence ID" value="GBP42629.1"/>
    <property type="molecule type" value="Genomic_DNA"/>
</dbReference>
<evidence type="ECO:0000313" key="3">
    <source>
        <dbReference type="Proteomes" id="UP000299102"/>
    </source>
</evidence>
<proteinExistence type="predicted"/>
<feature type="region of interest" description="Disordered" evidence="1">
    <location>
        <begin position="67"/>
        <end position="123"/>
    </location>
</feature>
<accession>A0A4C1VWM8</accession>
<gene>
    <name evidence="2" type="ORF">EVAR_87180_1</name>
</gene>
<organism evidence="2 3">
    <name type="scientific">Eumeta variegata</name>
    <name type="common">Bagworm moth</name>
    <name type="synonym">Eumeta japonica</name>
    <dbReference type="NCBI Taxonomy" id="151549"/>
    <lineage>
        <taxon>Eukaryota</taxon>
        <taxon>Metazoa</taxon>
        <taxon>Ecdysozoa</taxon>
        <taxon>Arthropoda</taxon>
        <taxon>Hexapoda</taxon>
        <taxon>Insecta</taxon>
        <taxon>Pterygota</taxon>
        <taxon>Neoptera</taxon>
        <taxon>Endopterygota</taxon>
        <taxon>Lepidoptera</taxon>
        <taxon>Glossata</taxon>
        <taxon>Ditrysia</taxon>
        <taxon>Tineoidea</taxon>
        <taxon>Psychidae</taxon>
        <taxon>Oiketicinae</taxon>
        <taxon>Eumeta</taxon>
    </lineage>
</organism>
<protein>
    <submittedName>
        <fullName evidence="2">Uncharacterized protein</fullName>
    </submittedName>
</protein>
<name>A0A4C1VWM8_EUMVA</name>
<dbReference type="Proteomes" id="UP000299102">
    <property type="component" value="Unassembled WGS sequence"/>
</dbReference>
<evidence type="ECO:0000256" key="1">
    <source>
        <dbReference type="SAM" id="MobiDB-lite"/>
    </source>
</evidence>
<feature type="compositionally biased region" description="Basic and acidic residues" evidence="1">
    <location>
        <begin position="67"/>
        <end position="92"/>
    </location>
</feature>
<sequence>MAAEIKKTQNVIGKMDIPGKTEGLRKTLEEKPKTYAAAAAKPKCANHTSDQVVKTIRDVVDARKMGVGVESEKGQKPKSRLELRVSRGDKAYRGAHKDKKQGPVGVEVGARSPTRHNPGCPEN</sequence>
<keyword evidence="3" id="KW-1185">Reference proteome</keyword>